<keyword evidence="3" id="KW-1185">Reference proteome</keyword>
<feature type="region of interest" description="Disordered" evidence="1">
    <location>
        <begin position="27"/>
        <end position="66"/>
    </location>
</feature>
<organism evidence="2 3">
    <name type="scientific">Parasponia andersonii</name>
    <name type="common">Sponia andersonii</name>
    <dbReference type="NCBI Taxonomy" id="3476"/>
    <lineage>
        <taxon>Eukaryota</taxon>
        <taxon>Viridiplantae</taxon>
        <taxon>Streptophyta</taxon>
        <taxon>Embryophyta</taxon>
        <taxon>Tracheophyta</taxon>
        <taxon>Spermatophyta</taxon>
        <taxon>Magnoliopsida</taxon>
        <taxon>eudicotyledons</taxon>
        <taxon>Gunneridae</taxon>
        <taxon>Pentapetalae</taxon>
        <taxon>rosids</taxon>
        <taxon>fabids</taxon>
        <taxon>Rosales</taxon>
        <taxon>Cannabaceae</taxon>
        <taxon>Parasponia</taxon>
    </lineage>
</organism>
<name>A0A2P5BKL9_PARAD</name>
<evidence type="ECO:0000313" key="2">
    <source>
        <dbReference type="EMBL" id="PON49331.1"/>
    </source>
</evidence>
<feature type="compositionally biased region" description="Basic and acidic residues" evidence="1">
    <location>
        <begin position="27"/>
        <end position="54"/>
    </location>
</feature>
<comment type="caution">
    <text evidence="2">The sequence shown here is derived from an EMBL/GenBank/DDBJ whole genome shotgun (WGS) entry which is preliminary data.</text>
</comment>
<protein>
    <submittedName>
        <fullName evidence="2">Uncharacterized protein</fullName>
    </submittedName>
</protein>
<proteinExistence type="predicted"/>
<dbReference type="EMBL" id="JXTB01000263">
    <property type="protein sequence ID" value="PON49331.1"/>
    <property type="molecule type" value="Genomic_DNA"/>
</dbReference>
<accession>A0A2P5BKL9</accession>
<dbReference type="Proteomes" id="UP000237105">
    <property type="component" value="Unassembled WGS sequence"/>
</dbReference>
<evidence type="ECO:0000256" key="1">
    <source>
        <dbReference type="SAM" id="MobiDB-lite"/>
    </source>
</evidence>
<dbReference type="AlphaFoldDB" id="A0A2P5BKL9"/>
<evidence type="ECO:0000313" key="3">
    <source>
        <dbReference type="Proteomes" id="UP000237105"/>
    </source>
</evidence>
<sequence>MGSELEADIIEKSIQATVGLGDYKKQGMENKGISDDDFVTQEKRGEEARRERITTTKKTKTGREAS</sequence>
<reference evidence="3" key="1">
    <citation type="submission" date="2016-06" db="EMBL/GenBank/DDBJ databases">
        <title>Parallel loss of symbiosis genes in relatives of nitrogen-fixing non-legume Parasponia.</title>
        <authorList>
            <person name="Van Velzen R."/>
            <person name="Holmer R."/>
            <person name="Bu F."/>
            <person name="Rutten L."/>
            <person name="Van Zeijl A."/>
            <person name="Liu W."/>
            <person name="Santuari L."/>
            <person name="Cao Q."/>
            <person name="Sharma T."/>
            <person name="Shen D."/>
            <person name="Roswanjaya Y."/>
            <person name="Wardhani T."/>
            <person name="Kalhor M.S."/>
            <person name="Jansen J."/>
            <person name="Van den Hoogen J."/>
            <person name="Gungor B."/>
            <person name="Hartog M."/>
            <person name="Hontelez J."/>
            <person name="Verver J."/>
            <person name="Yang W.-C."/>
            <person name="Schijlen E."/>
            <person name="Repin R."/>
            <person name="Schilthuizen M."/>
            <person name="Schranz E."/>
            <person name="Heidstra R."/>
            <person name="Miyata K."/>
            <person name="Fedorova E."/>
            <person name="Kohlen W."/>
            <person name="Bisseling T."/>
            <person name="Smit S."/>
            <person name="Geurts R."/>
        </authorList>
    </citation>
    <scope>NUCLEOTIDE SEQUENCE [LARGE SCALE GENOMIC DNA]</scope>
    <source>
        <strain evidence="3">cv. WU1-14</strain>
    </source>
</reference>
<gene>
    <name evidence="2" type="ORF">PanWU01x14_231030</name>
</gene>